<dbReference type="EMBL" id="OZ019901">
    <property type="protein sequence ID" value="CAK9237864.1"/>
    <property type="molecule type" value="Genomic_DNA"/>
</dbReference>
<accession>A0ABP0V4Y3</accession>
<dbReference type="PANTHER" id="PTHR14239:SF0">
    <property type="entry name" value="F420-DEPENDENT NADP REDUCTASE"/>
    <property type="match status" value="1"/>
</dbReference>
<organism evidence="3 4">
    <name type="scientific">Sphagnum troendelagicum</name>
    <dbReference type="NCBI Taxonomy" id="128251"/>
    <lineage>
        <taxon>Eukaryota</taxon>
        <taxon>Viridiplantae</taxon>
        <taxon>Streptophyta</taxon>
        <taxon>Embryophyta</taxon>
        <taxon>Bryophyta</taxon>
        <taxon>Sphagnophytina</taxon>
        <taxon>Sphagnopsida</taxon>
        <taxon>Sphagnales</taxon>
        <taxon>Sphagnaceae</taxon>
        <taxon>Sphagnum</taxon>
    </lineage>
</organism>
<keyword evidence="1" id="KW-0560">Oxidoreductase</keyword>
<name>A0ABP0V4Y3_9BRYO</name>
<dbReference type="InterPro" id="IPR051267">
    <property type="entry name" value="STEAP_metalloreductase"/>
</dbReference>
<dbReference type="Pfam" id="PF03807">
    <property type="entry name" value="F420_oxidored"/>
    <property type="match status" value="1"/>
</dbReference>
<dbReference type="InterPro" id="IPR028939">
    <property type="entry name" value="P5C_Rdtase_cat_N"/>
</dbReference>
<sequence length="227" mass="24210">MAALDLTRRTIAVVPGTGEIGSRLAFQYAKAGLSVVVGSRDAAKAQKIAAQISKETQSSSVKGLTNAEAAASGDIIIWNPAGPLKDREELLKSLASHLVDKIIVDVTNVLYFFGESEWGQISSTLLNRDALGVPARWTTAFKATIARFLREDLPDASNPHTTFVAGDDPEAVATTIALVEIIPGFEGAKAGPLENSRIVELLGPRWLIELDKLNAGGKLSTYWKLGV</sequence>
<dbReference type="InterPro" id="IPR036291">
    <property type="entry name" value="NAD(P)-bd_dom_sf"/>
</dbReference>
<evidence type="ECO:0000259" key="2">
    <source>
        <dbReference type="Pfam" id="PF03807"/>
    </source>
</evidence>
<keyword evidence="4" id="KW-1185">Reference proteome</keyword>
<dbReference type="Gene3D" id="3.40.50.720">
    <property type="entry name" value="NAD(P)-binding Rossmann-like Domain"/>
    <property type="match status" value="1"/>
</dbReference>
<protein>
    <recommendedName>
        <fullName evidence="2">Pyrroline-5-carboxylate reductase catalytic N-terminal domain-containing protein</fullName>
    </recommendedName>
</protein>
<feature type="domain" description="Pyrroline-5-carboxylate reductase catalytic N-terminal" evidence="2">
    <location>
        <begin position="10"/>
        <end position="108"/>
    </location>
</feature>
<evidence type="ECO:0000313" key="3">
    <source>
        <dbReference type="EMBL" id="CAK9237864.1"/>
    </source>
</evidence>
<evidence type="ECO:0000313" key="4">
    <source>
        <dbReference type="Proteomes" id="UP001497512"/>
    </source>
</evidence>
<dbReference type="SUPFAM" id="SSF51735">
    <property type="entry name" value="NAD(P)-binding Rossmann-fold domains"/>
    <property type="match status" value="1"/>
</dbReference>
<reference evidence="3" key="1">
    <citation type="submission" date="2024-02" db="EMBL/GenBank/DDBJ databases">
        <authorList>
            <consortium name="ELIXIR-Norway"/>
            <consortium name="Elixir Norway"/>
        </authorList>
    </citation>
    <scope>NUCLEOTIDE SEQUENCE</scope>
</reference>
<dbReference type="Proteomes" id="UP001497512">
    <property type="component" value="Chromosome 9"/>
</dbReference>
<gene>
    <name evidence="3" type="ORF">CSSPTR1EN2_LOCUS23916</name>
</gene>
<proteinExistence type="predicted"/>
<evidence type="ECO:0000256" key="1">
    <source>
        <dbReference type="ARBA" id="ARBA00023002"/>
    </source>
</evidence>
<dbReference type="PANTHER" id="PTHR14239">
    <property type="entry name" value="DUDULIN-RELATED"/>
    <property type="match status" value="1"/>
</dbReference>